<reference evidence="1 2" key="1">
    <citation type="submission" date="2021-06" db="EMBL/GenBank/DDBJ databases">
        <authorList>
            <person name="Kallberg Y."/>
            <person name="Tangrot J."/>
            <person name="Rosling A."/>
        </authorList>
    </citation>
    <scope>NUCLEOTIDE SEQUENCE [LARGE SCALE GENOMIC DNA]</scope>
    <source>
        <strain evidence="1 2">120-4 pot B 10/14</strain>
    </source>
</reference>
<comment type="caution">
    <text evidence="1">The sequence shown here is derived from an EMBL/GenBank/DDBJ whole genome shotgun (WGS) entry which is preliminary data.</text>
</comment>
<gene>
    <name evidence="1" type="ORF">GMARGA_LOCUS40639</name>
</gene>
<proteinExistence type="predicted"/>
<keyword evidence="2" id="KW-1185">Reference proteome</keyword>
<name>A0ABN7XBN8_GIGMA</name>
<evidence type="ECO:0000313" key="1">
    <source>
        <dbReference type="EMBL" id="CAG8851259.1"/>
    </source>
</evidence>
<protein>
    <submittedName>
        <fullName evidence="1">6710_t:CDS:1</fullName>
    </submittedName>
</protein>
<accession>A0ABN7XBN8</accession>
<dbReference type="Proteomes" id="UP000789901">
    <property type="component" value="Unassembled WGS sequence"/>
</dbReference>
<dbReference type="EMBL" id="CAJVQB010105102">
    <property type="protein sequence ID" value="CAG8851259.1"/>
    <property type="molecule type" value="Genomic_DNA"/>
</dbReference>
<evidence type="ECO:0000313" key="2">
    <source>
        <dbReference type="Proteomes" id="UP000789901"/>
    </source>
</evidence>
<sequence length="103" mass="12095">KVIAVYFEAYNRHCYNNKAVTNLNDVSYISLQVYIPIHRDLFSDMTMEGYNILTHHLASNIIYHIGAAGVLIENNILKLVEKEKQYFNYFNQKEIIKIIVEQI</sequence>
<feature type="non-terminal residue" evidence="1">
    <location>
        <position position="1"/>
    </location>
</feature>
<organism evidence="1 2">
    <name type="scientific">Gigaspora margarita</name>
    <dbReference type="NCBI Taxonomy" id="4874"/>
    <lineage>
        <taxon>Eukaryota</taxon>
        <taxon>Fungi</taxon>
        <taxon>Fungi incertae sedis</taxon>
        <taxon>Mucoromycota</taxon>
        <taxon>Glomeromycotina</taxon>
        <taxon>Glomeromycetes</taxon>
        <taxon>Diversisporales</taxon>
        <taxon>Gigasporaceae</taxon>
        <taxon>Gigaspora</taxon>
    </lineage>
</organism>